<feature type="signal peptide" evidence="1">
    <location>
        <begin position="1"/>
        <end position="22"/>
    </location>
</feature>
<dbReference type="RefSeq" id="WP_176445087.1">
    <property type="nucleotide sequence ID" value="NZ_FXYF01000003.1"/>
</dbReference>
<dbReference type="Pfam" id="PF08239">
    <property type="entry name" value="SH3_3"/>
    <property type="match status" value="1"/>
</dbReference>
<proteinExistence type="predicted"/>
<keyword evidence="4" id="KW-1185">Reference proteome</keyword>
<dbReference type="Gene3D" id="2.30.30.40">
    <property type="entry name" value="SH3 Domains"/>
    <property type="match status" value="1"/>
</dbReference>
<feature type="chain" id="PRO_5013031558" evidence="1">
    <location>
        <begin position="23"/>
        <end position="114"/>
    </location>
</feature>
<name>A0A238K5H9_9RHOB</name>
<reference evidence="3 4" key="1">
    <citation type="submission" date="2017-05" db="EMBL/GenBank/DDBJ databases">
        <authorList>
            <person name="Song R."/>
            <person name="Chenine A.L."/>
            <person name="Ruprecht R.M."/>
        </authorList>
    </citation>
    <scope>NUCLEOTIDE SEQUENCE [LARGE SCALE GENOMIC DNA]</scope>
    <source>
        <strain evidence="3 4">CECT 8898</strain>
    </source>
</reference>
<evidence type="ECO:0000256" key="1">
    <source>
        <dbReference type="SAM" id="SignalP"/>
    </source>
</evidence>
<sequence>MSRIAALAAAALLAFGAVPAQAGDCTGWVVGVRPTSQYNHAKGSGFLAVRTGPGSGYAQIGEVYLGDEIAVWNRSGSWYQVQCMSGRCLNPLWGTPNPNGWVYGKYLNIGGVCP</sequence>
<dbReference type="InterPro" id="IPR003646">
    <property type="entry name" value="SH3-like_bac-type"/>
</dbReference>
<organism evidence="3 4">
    <name type="scientific">Maliponia aquimaris</name>
    <dbReference type="NCBI Taxonomy" id="1673631"/>
    <lineage>
        <taxon>Bacteria</taxon>
        <taxon>Pseudomonadati</taxon>
        <taxon>Pseudomonadota</taxon>
        <taxon>Alphaproteobacteria</taxon>
        <taxon>Rhodobacterales</taxon>
        <taxon>Paracoccaceae</taxon>
        <taxon>Maliponia</taxon>
    </lineage>
</organism>
<dbReference type="EMBL" id="FXYF01000003">
    <property type="protein sequence ID" value="SMX38109.1"/>
    <property type="molecule type" value="Genomic_DNA"/>
</dbReference>
<evidence type="ECO:0000313" key="4">
    <source>
        <dbReference type="Proteomes" id="UP000207598"/>
    </source>
</evidence>
<dbReference type="Proteomes" id="UP000207598">
    <property type="component" value="Unassembled WGS sequence"/>
</dbReference>
<dbReference type="AlphaFoldDB" id="A0A238K5H9"/>
<feature type="domain" description="SH3b" evidence="2">
    <location>
        <begin position="46"/>
        <end position="107"/>
    </location>
</feature>
<accession>A0A238K5H9</accession>
<gene>
    <name evidence="3" type="ORF">MAA8898_01379</name>
</gene>
<evidence type="ECO:0000259" key="2">
    <source>
        <dbReference type="Pfam" id="PF08239"/>
    </source>
</evidence>
<keyword evidence="1" id="KW-0732">Signal</keyword>
<evidence type="ECO:0000313" key="3">
    <source>
        <dbReference type="EMBL" id="SMX38109.1"/>
    </source>
</evidence>
<protein>
    <submittedName>
        <fullName evidence="3">Bacterial SH3 domain protein</fullName>
    </submittedName>
</protein>